<keyword evidence="1" id="KW-0812">Transmembrane</keyword>
<dbReference type="EMBL" id="LAZR01018296">
    <property type="protein sequence ID" value="KKL96932.1"/>
    <property type="molecule type" value="Genomic_DNA"/>
</dbReference>
<gene>
    <name evidence="2" type="ORF">LCGC14_1839520</name>
</gene>
<keyword evidence="1" id="KW-1133">Transmembrane helix</keyword>
<organism evidence="2">
    <name type="scientific">marine sediment metagenome</name>
    <dbReference type="NCBI Taxonomy" id="412755"/>
    <lineage>
        <taxon>unclassified sequences</taxon>
        <taxon>metagenomes</taxon>
        <taxon>ecological metagenomes</taxon>
    </lineage>
</organism>
<proteinExistence type="predicted"/>
<protein>
    <submittedName>
        <fullName evidence="2">Uncharacterized protein</fullName>
    </submittedName>
</protein>
<name>A0A0F9JD23_9ZZZZ</name>
<keyword evidence="1" id="KW-0472">Membrane</keyword>
<evidence type="ECO:0000313" key="2">
    <source>
        <dbReference type="EMBL" id="KKL96932.1"/>
    </source>
</evidence>
<dbReference type="AlphaFoldDB" id="A0A0F9JD23"/>
<accession>A0A0F9JD23</accession>
<evidence type="ECO:0000256" key="1">
    <source>
        <dbReference type="SAM" id="Phobius"/>
    </source>
</evidence>
<feature type="transmembrane region" description="Helical" evidence="1">
    <location>
        <begin position="7"/>
        <end position="28"/>
    </location>
</feature>
<comment type="caution">
    <text evidence="2">The sequence shown here is derived from an EMBL/GenBank/DDBJ whole genome shotgun (WGS) entry which is preliminary data.</text>
</comment>
<sequence length="126" mass="14416">MKTNIALPCFIGFVAFAIVCILCVGTLLPRHPLQEQGVEPNITFTISDPNLLFTGTDVFTVHDFMVDRIIWDVPESEAEIWYKDPNLYYRGPPLEKFIEILFRGHALWGQPFDPNYSGNVVLEIEE</sequence>
<reference evidence="2" key="1">
    <citation type="journal article" date="2015" name="Nature">
        <title>Complex archaea that bridge the gap between prokaryotes and eukaryotes.</title>
        <authorList>
            <person name="Spang A."/>
            <person name="Saw J.H."/>
            <person name="Jorgensen S.L."/>
            <person name="Zaremba-Niedzwiedzka K."/>
            <person name="Martijn J."/>
            <person name="Lind A.E."/>
            <person name="van Eijk R."/>
            <person name="Schleper C."/>
            <person name="Guy L."/>
            <person name="Ettema T.J."/>
        </authorList>
    </citation>
    <scope>NUCLEOTIDE SEQUENCE</scope>
</reference>